<feature type="region of interest" description="Disordered" evidence="1">
    <location>
        <begin position="1"/>
        <end position="39"/>
    </location>
</feature>
<dbReference type="AlphaFoldDB" id="N1PEQ3"/>
<accession>N1PEQ3</accession>
<dbReference type="InterPro" id="IPR007218">
    <property type="entry name" value="DNA_pol_delta_4"/>
</dbReference>
<dbReference type="GO" id="GO:0043625">
    <property type="term" value="C:delta DNA polymerase complex"/>
    <property type="evidence" value="ECO:0007669"/>
    <property type="project" value="TreeGrafter"/>
</dbReference>
<reference evidence="3" key="1">
    <citation type="journal article" date="2012" name="PLoS Genet.">
        <title>The genomes of the fungal plant pathogens Cladosporium fulvum and Dothistroma septosporum reveal adaptation to different hosts and lifestyles but also signatures of common ancestry.</title>
        <authorList>
            <person name="de Wit P.J.G.M."/>
            <person name="van der Burgt A."/>
            <person name="Oekmen B."/>
            <person name="Stergiopoulos I."/>
            <person name="Abd-Elsalam K.A."/>
            <person name="Aerts A.L."/>
            <person name="Bahkali A.H."/>
            <person name="Beenen H.G."/>
            <person name="Chettri P."/>
            <person name="Cox M.P."/>
            <person name="Datema E."/>
            <person name="de Vries R.P."/>
            <person name="Dhillon B."/>
            <person name="Ganley A.R."/>
            <person name="Griffiths S.A."/>
            <person name="Guo Y."/>
            <person name="Hamelin R.C."/>
            <person name="Henrissat B."/>
            <person name="Kabir M.S."/>
            <person name="Jashni M.K."/>
            <person name="Kema G."/>
            <person name="Klaubauf S."/>
            <person name="Lapidus A."/>
            <person name="Levasseur A."/>
            <person name="Lindquist E."/>
            <person name="Mehrabi R."/>
            <person name="Ohm R.A."/>
            <person name="Owen T.J."/>
            <person name="Salamov A."/>
            <person name="Schwelm A."/>
            <person name="Schijlen E."/>
            <person name="Sun H."/>
            <person name="van den Burg H.A."/>
            <person name="van Ham R.C.H.J."/>
            <person name="Zhang S."/>
            <person name="Goodwin S.B."/>
            <person name="Grigoriev I.V."/>
            <person name="Collemare J."/>
            <person name="Bradshaw R.E."/>
        </authorList>
    </citation>
    <scope>NUCLEOTIDE SEQUENCE [LARGE SCALE GENOMIC DNA]</scope>
    <source>
        <strain evidence="3">NZE10 / CBS 128990</strain>
    </source>
</reference>
<feature type="non-terminal residue" evidence="2">
    <location>
        <position position="145"/>
    </location>
</feature>
<dbReference type="Pfam" id="PF04081">
    <property type="entry name" value="DNA_pol_delta_4"/>
    <property type="match status" value="1"/>
</dbReference>
<evidence type="ECO:0008006" key="4">
    <source>
        <dbReference type="Google" id="ProtNLM"/>
    </source>
</evidence>
<dbReference type="STRING" id="675120.N1PEQ3"/>
<dbReference type="Proteomes" id="UP000016933">
    <property type="component" value="Unassembled WGS sequence"/>
</dbReference>
<name>N1PEQ3_DOTSN</name>
<dbReference type="OMA" id="YWRAKEQ"/>
<sequence length="145" mass="16172">DPLSTSAATKTEDILGGRAAESEIGATDGALGSGWEGDEEAEARKITETQIKRYWRAKEQERKAPRVHQEDLSVHEKVLREWDMSGQYGPCIGIARLKRWKRANTLGLKPPMEVLSVLLKDMDGGNAKSHRAHVDELMSSRFVET</sequence>
<dbReference type="eggNOG" id="ENOG502SC9I">
    <property type="taxonomic scope" value="Eukaryota"/>
</dbReference>
<dbReference type="EMBL" id="KB446543">
    <property type="protein sequence ID" value="EME40842.1"/>
    <property type="molecule type" value="Genomic_DNA"/>
</dbReference>
<dbReference type="OrthoDB" id="337486at2759"/>
<protein>
    <recommendedName>
        <fullName evidence="4">DNA polymerase delta subunit 4</fullName>
    </recommendedName>
</protein>
<evidence type="ECO:0000256" key="1">
    <source>
        <dbReference type="SAM" id="MobiDB-lite"/>
    </source>
</evidence>
<dbReference type="GO" id="GO:0006261">
    <property type="term" value="P:DNA-templated DNA replication"/>
    <property type="evidence" value="ECO:0007669"/>
    <property type="project" value="TreeGrafter"/>
</dbReference>
<evidence type="ECO:0000313" key="2">
    <source>
        <dbReference type="EMBL" id="EME40842.1"/>
    </source>
</evidence>
<gene>
    <name evidence="2" type="ORF">DOTSEDRAFT_108411</name>
</gene>
<reference evidence="2 3" key="2">
    <citation type="journal article" date="2012" name="PLoS Pathog.">
        <title>Diverse lifestyles and strategies of plant pathogenesis encoded in the genomes of eighteen Dothideomycetes fungi.</title>
        <authorList>
            <person name="Ohm R.A."/>
            <person name="Feau N."/>
            <person name="Henrissat B."/>
            <person name="Schoch C.L."/>
            <person name="Horwitz B.A."/>
            <person name="Barry K.W."/>
            <person name="Condon B.J."/>
            <person name="Copeland A.C."/>
            <person name="Dhillon B."/>
            <person name="Glaser F."/>
            <person name="Hesse C.N."/>
            <person name="Kosti I."/>
            <person name="LaButti K."/>
            <person name="Lindquist E.A."/>
            <person name="Lucas S."/>
            <person name="Salamov A.A."/>
            <person name="Bradshaw R.E."/>
            <person name="Ciuffetti L."/>
            <person name="Hamelin R.C."/>
            <person name="Kema G.H.J."/>
            <person name="Lawrence C."/>
            <person name="Scott J.A."/>
            <person name="Spatafora J.W."/>
            <person name="Turgeon B.G."/>
            <person name="de Wit P.J.G.M."/>
            <person name="Zhong S."/>
            <person name="Goodwin S.B."/>
            <person name="Grigoriev I.V."/>
        </authorList>
    </citation>
    <scope>NUCLEOTIDE SEQUENCE [LARGE SCALE GENOMIC DNA]</scope>
    <source>
        <strain evidence="3">NZE10 / CBS 128990</strain>
    </source>
</reference>
<dbReference type="PANTHER" id="PTHR14303">
    <property type="entry name" value="DNA POLYMERASE DELTA SUBUNIT 4"/>
    <property type="match status" value="1"/>
</dbReference>
<feature type="non-terminal residue" evidence="2">
    <location>
        <position position="1"/>
    </location>
</feature>
<dbReference type="GO" id="GO:0003887">
    <property type="term" value="F:DNA-directed DNA polymerase activity"/>
    <property type="evidence" value="ECO:0007669"/>
    <property type="project" value="TreeGrafter"/>
</dbReference>
<keyword evidence="3" id="KW-1185">Reference proteome</keyword>
<dbReference type="PANTHER" id="PTHR14303:SF0">
    <property type="entry name" value="DNA POLYMERASE DELTA SUBUNIT 4"/>
    <property type="match status" value="1"/>
</dbReference>
<dbReference type="HOGENOM" id="CLU_1791445_0_0_1"/>
<evidence type="ECO:0000313" key="3">
    <source>
        <dbReference type="Proteomes" id="UP000016933"/>
    </source>
</evidence>
<dbReference type="GO" id="GO:0000731">
    <property type="term" value="P:DNA synthesis involved in DNA repair"/>
    <property type="evidence" value="ECO:0007669"/>
    <property type="project" value="InterPro"/>
</dbReference>
<organism evidence="2 3">
    <name type="scientific">Dothistroma septosporum (strain NZE10 / CBS 128990)</name>
    <name type="common">Red band needle blight fungus</name>
    <name type="synonym">Mycosphaerella pini</name>
    <dbReference type="NCBI Taxonomy" id="675120"/>
    <lineage>
        <taxon>Eukaryota</taxon>
        <taxon>Fungi</taxon>
        <taxon>Dikarya</taxon>
        <taxon>Ascomycota</taxon>
        <taxon>Pezizomycotina</taxon>
        <taxon>Dothideomycetes</taxon>
        <taxon>Dothideomycetidae</taxon>
        <taxon>Mycosphaerellales</taxon>
        <taxon>Mycosphaerellaceae</taxon>
        <taxon>Dothistroma</taxon>
    </lineage>
</organism>
<proteinExistence type="predicted"/>